<name>A0A5D4GR46_9SPHI</name>
<organism evidence="1 2">
    <name type="scientific">Sphingobacterium phlebotomi</name>
    <dbReference type="NCBI Taxonomy" id="2605433"/>
    <lineage>
        <taxon>Bacteria</taxon>
        <taxon>Pseudomonadati</taxon>
        <taxon>Bacteroidota</taxon>
        <taxon>Sphingobacteriia</taxon>
        <taxon>Sphingobacteriales</taxon>
        <taxon>Sphingobacteriaceae</taxon>
        <taxon>Sphingobacterium</taxon>
    </lineage>
</organism>
<dbReference type="RefSeq" id="WP_148921356.1">
    <property type="nucleotide sequence ID" value="NZ_VTAV01000035.1"/>
</dbReference>
<protein>
    <submittedName>
        <fullName evidence="1">Uncharacterized protein</fullName>
    </submittedName>
</protein>
<evidence type="ECO:0000313" key="1">
    <source>
        <dbReference type="EMBL" id="TYR30798.1"/>
    </source>
</evidence>
<dbReference type="AlphaFoldDB" id="A0A5D4GR46"/>
<reference evidence="1 2" key="1">
    <citation type="submission" date="2019-08" db="EMBL/GenBank/DDBJ databases">
        <title>Phlebobacter frassis gen. nov. sp. nov., a new member of family Sphingobacteriaceae isolated from sand fly rearing media.</title>
        <authorList>
            <person name="Kakumanu M.L."/>
            <person name="Marayati B.F."/>
            <person name="Wada-Katsumata A."/>
            <person name="Wasserberg G."/>
            <person name="Schal C."/>
            <person name="Apperson C.S."/>
            <person name="Ponnusamy L."/>
        </authorList>
    </citation>
    <scope>NUCLEOTIDE SEQUENCE [LARGE SCALE GENOMIC DNA]</scope>
    <source>
        <strain evidence="1 2">SSI9</strain>
    </source>
</reference>
<sequence>MGFDELYWHDSVIKKIEIDRNNPGKTDTILFEIDWYDIGIKKILFEDVYWLRMDMNFGVVAEESIYEAYIAPNDDIDIMRFNEKWHGILKDTLLCFIIKTASTGSEIKIIAKSCRVDK</sequence>
<proteinExistence type="predicted"/>
<evidence type="ECO:0000313" key="2">
    <source>
        <dbReference type="Proteomes" id="UP000322362"/>
    </source>
</evidence>
<gene>
    <name evidence="1" type="ORF">FXV77_21780</name>
</gene>
<dbReference type="EMBL" id="VTAV01000035">
    <property type="protein sequence ID" value="TYR30798.1"/>
    <property type="molecule type" value="Genomic_DNA"/>
</dbReference>
<comment type="caution">
    <text evidence="1">The sequence shown here is derived from an EMBL/GenBank/DDBJ whole genome shotgun (WGS) entry which is preliminary data.</text>
</comment>
<accession>A0A5D4GR46</accession>
<keyword evidence="2" id="KW-1185">Reference proteome</keyword>
<dbReference type="Proteomes" id="UP000322362">
    <property type="component" value="Unassembled WGS sequence"/>
</dbReference>